<proteinExistence type="predicted"/>
<name>A0A5B8R3V3_9GAMM</name>
<organism evidence="2">
    <name type="scientific">Shewanella decolorationis</name>
    <dbReference type="NCBI Taxonomy" id="256839"/>
    <lineage>
        <taxon>Bacteria</taxon>
        <taxon>Pseudomonadati</taxon>
        <taxon>Pseudomonadota</taxon>
        <taxon>Gammaproteobacteria</taxon>
        <taxon>Alteromonadales</taxon>
        <taxon>Shewanellaceae</taxon>
        <taxon>Shewanella</taxon>
    </lineage>
</organism>
<gene>
    <name evidence="2" type="ORF">D0436_22105</name>
</gene>
<reference evidence="2" key="1">
    <citation type="journal article" date="2019" name="Ecotoxicol. Environ. Saf.">
        <title>Microbial characterization of heavy metal resistant bacterial strains isolated from an electroplating wastewater treatment plant.</title>
        <authorList>
            <person name="Cai X."/>
            <person name="Zheng X."/>
            <person name="Zhang D."/>
            <person name="Iqbal W."/>
            <person name="Liu C."/>
            <person name="Yang B."/>
            <person name="Zhao X."/>
            <person name="Lu X."/>
            <person name="Mao Y."/>
        </authorList>
    </citation>
    <scope>NUCLEOTIDE SEQUENCE [LARGE SCALE GENOMIC DNA]</scope>
    <source>
        <strain evidence="2">Ni1-3</strain>
    </source>
</reference>
<protein>
    <submittedName>
        <fullName evidence="2">DUF3150 domain-containing protein</fullName>
    </submittedName>
</protein>
<evidence type="ECO:0000313" key="2">
    <source>
        <dbReference type="EMBL" id="QDZ92929.1"/>
    </source>
</evidence>
<accession>A0A5B8R3V3</accession>
<feature type="region of interest" description="Disordered" evidence="1">
    <location>
        <begin position="34"/>
        <end position="53"/>
    </location>
</feature>
<feature type="compositionally biased region" description="Basic and acidic residues" evidence="1">
    <location>
        <begin position="37"/>
        <end position="47"/>
    </location>
</feature>
<dbReference type="RefSeq" id="WP_011711539.1">
    <property type="nucleotide sequence ID" value="NZ_CP076856.1"/>
</dbReference>
<dbReference type="InterPro" id="IPR021496">
    <property type="entry name" value="DUF3150"/>
</dbReference>
<dbReference type="Pfam" id="PF11348">
    <property type="entry name" value="DUF3150"/>
    <property type="match status" value="1"/>
</dbReference>
<sequence length="355" mass="39126">MKFNTAGNIAARQAKIASLQGQKGLHLSLDFSSFSGKKSEKSSKVFDDQGGDVSEVTEKPRKFLVDKSALKFVSKYYMRAKRLMDTAGIPVWGGWLVPESEFDTLKIRFEAIQRAFNEEAEAFVKDYEELLDNQCAAHPEAARFIRRDAPTVSDVESRFYMSMSPPMSIVIGSMSDDESAAADTHLDKKLLQEFADLSEDVLNKIGRGDVIGQKAISFLADMEAKAANFSFLSDTWVGLAACLNEMRNSFPKNGQLDSKSLGLLRLLLTSLSNKTALETLLTSYDELGLEAMVEPEIVNEPMAEIDEDVAQLLHALRGSTEDSGETEVTTAKVTEEVEHSELSAELDAAFAAFFN</sequence>
<evidence type="ECO:0000256" key="1">
    <source>
        <dbReference type="SAM" id="MobiDB-lite"/>
    </source>
</evidence>
<dbReference type="AlphaFoldDB" id="A0A5B8R3V3"/>
<dbReference type="EMBL" id="CP031775">
    <property type="protein sequence ID" value="QDZ92929.1"/>
    <property type="molecule type" value="Genomic_DNA"/>
</dbReference>